<name>A0A495QMZ6_9ACTN</name>
<evidence type="ECO:0000313" key="1">
    <source>
        <dbReference type="EMBL" id="RKS74358.1"/>
    </source>
</evidence>
<proteinExistence type="predicted"/>
<evidence type="ECO:0000313" key="2">
    <source>
        <dbReference type="Proteomes" id="UP000274601"/>
    </source>
</evidence>
<reference evidence="1 2" key="1">
    <citation type="submission" date="2018-10" db="EMBL/GenBank/DDBJ databases">
        <title>Genomic Encyclopedia of Archaeal and Bacterial Type Strains, Phase II (KMG-II): from individual species to whole genera.</title>
        <authorList>
            <person name="Goeker M."/>
        </authorList>
    </citation>
    <scope>NUCLEOTIDE SEQUENCE [LARGE SCALE GENOMIC DNA]</scope>
    <source>
        <strain evidence="1 2">DSM 43383</strain>
    </source>
</reference>
<comment type="caution">
    <text evidence="1">The sequence shown here is derived from an EMBL/GenBank/DDBJ whole genome shotgun (WGS) entry which is preliminary data.</text>
</comment>
<gene>
    <name evidence="1" type="ORF">BZB76_2870</name>
</gene>
<dbReference type="AlphaFoldDB" id="A0A495QMZ6"/>
<protein>
    <submittedName>
        <fullName evidence="1">Uncharacterized protein</fullName>
    </submittedName>
</protein>
<dbReference type="Proteomes" id="UP000274601">
    <property type="component" value="Unassembled WGS sequence"/>
</dbReference>
<keyword evidence="2" id="KW-1185">Reference proteome</keyword>
<dbReference type="EMBL" id="RBWU01000003">
    <property type="protein sequence ID" value="RKS74358.1"/>
    <property type="molecule type" value="Genomic_DNA"/>
</dbReference>
<organism evidence="1 2">
    <name type="scientific">Actinomadura pelletieri DSM 43383</name>
    <dbReference type="NCBI Taxonomy" id="1120940"/>
    <lineage>
        <taxon>Bacteria</taxon>
        <taxon>Bacillati</taxon>
        <taxon>Actinomycetota</taxon>
        <taxon>Actinomycetes</taxon>
        <taxon>Streptosporangiales</taxon>
        <taxon>Thermomonosporaceae</taxon>
        <taxon>Actinomadura</taxon>
    </lineage>
</organism>
<accession>A0A495QMZ6</accession>
<sequence>MARVKWWGTGLVALTLSVLCAGLPLLNEVLGNGARPLAPGTVVSIGVERNGVRPVTITVRHDGWFLEAEDSLLSGYAQLTRADVVFNLSVAVPLTPFDARDLWHGLGRLIAMGGHMRLGERPEPIETTGGLTGLTGTITGRNRVGTATVYATDTLGATVTAAGPPLSFQSVAAQVQAMARTVTIAAPWTSESSDSEP</sequence>